<accession>A0A7X6LXG1</accession>
<comment type="caution">
    <text evidence="1">The sequence shown here is derived from an EMBL/GenBank/DDBJ whole genome shotgun (WGS) entry which is preliminary data.</text>
</comment>
<dbReference type="EMBL" id="JAAXPE010000006">
    <property type="protein sequence ID" value="NKY85814.1"/>
    <property type="molecule type" value="Genomic_DNA"/>
</dbReference>
<name>A0A7X6LXG1_9NOCA</name>
<dbReference type="RefSeq" id="WP_051032047.1">
    <property type="nucleotide sequence ID" value="NZ_CAWPHS010000056.1"/>
</dbReference>
<evidence type="ECO:0000313" key="1">
    <source>
        <dbReference type="EMBL" id="NKY85814.1"/>
    </source>
</evidence>
<dbReference type="Proteomes" id="UP000523447">
    <property type="component" value="Unassembled WGS sequence"/>
</dbReference>
<sequence>MALGKEAAAELSQAVAEGRFRLTPEAAREVAGHYEWFAGEMAERQREVQELQRLDGFGGFESAKRLQQGFENKAVQGFEAYKAAEESAYRMAEAIYKSAGLIDAAEASNTAAIKAANRRTSDAKA</sequence>
<proteinExistence type="predicted"/>
<gene>
    <name evidence="1" type="ORF">HGA07_09280</name>
</gene>
<evidence type="ECO:0000313" key="2">
    <source>
        <dbReference type="Proteomes" id="UP000523447"/>
    </source>
</evidence>
<organism evidence="1 2">
    <name type="scientific">Nocardia veterana</name>
    <dbReference type="NCBI Taxonomy" id="132249"/>
    <lineage>
        <taxon>Bacteria</taxon>
        <taxon>Bacillati</taxon>
        <taxon>Actinomycetota</taxon>
        <taxon>Actinomycetes</taxon>
        <taxon>Mycobacteriales</taxon>
        <taxon>Nocardiaceae</taxon>
        <taxon>Nocardia</taxon>
    </lineage>
</organism>
<dbReference type="AlphaFoldDB" id="A0A7X6LXG1"/>
<keyword evidence="2" id="KW-1185">Reference proteome</keyword>
<reference evidence="1 2" key="1">
    <citation type="submission" date="2020-04" db="EMBL/GenBank/DDBJ databases">
        <title>MicrobeNet Type strains.</title>
        <authorList>
            <person name="Nicholson A.C."/>
        </authorList>
    </citation>
    <scope>NUCLEOTIDE SEQUENCE [LARGE SCALE GENOMIC DNA]</scope>
    <source>
        <strain evidence="1 2">DSM 44445</strain>
    </source>
</reference>
<protein>
    <submittedName>
        <fullName evidence="1">Uncharacterized protein</fullName>
    </submittedName>
</protein>